<gene>
    <name evidence="2" type="ORF">BDP81DRAFT_413741</name>
</gene>
<accession>A0AAJ0EL44</accession>
<dbReference type="EMBL" id="JAHMHQ010000001">
    <property type="protein sequence ID" value="KAK1655906.1"/>
    <property type="molecule type" value="Genomic_DNA"/>
</dbReference>
<proteinExistence type="predicted"/>
<comment type="caution">
    <text evidence="2">The sequence shown here is derived from an EMBL/GenBank/DDBJ whole genome shotgun (WGS) entry which is preliminary data.</text>
</comment>
<organism evidence="2 3">
    <name type="scientific">Colletotrichum phormii</name>
    <dbReference type="NCBI Taxonomy" id="359342"/>
    <lineage>
        <taxon>Eukaryota</taxon>
        <taxon>Fungi</taxon>
        <taxon>Dikarya</taxon>
        <taxon>Ascomycota</taxon>
        <taxon>Pezizomycotina</taxon>
        <taxon>Sordariomycetes</taxon>
        <taxon>Hypocreomycetidae</taxon>
        <taxon>Glomerellales</taxon>
        <taxon>Glomerellaceae</taxon>
        <taxon>Colletotrichum</taxon>
        <taxon>Colletotrichum acutatum species complex</taxon>
    </lineage>
</organism>
<evidence type="ECO:0000256" key="1">
    <source>
        <dbReference type="SAM" id="MobiDB-lite"/>
    </source>
</evidence>
<protein>
    <submittedName>
        <fullName evidence="2">Uncharacterized protein</fullName>
    </submittedName>
</protein>
<name>A0AAJ0EL44_9PEZI</name>
<evidence type="ECO:0000313" key="2">
    <source>
        <dbReference type="EMBL" id="KAK1655906.1"/>
    </source>
</evidence>
<dbReference type="RefSeq" id="XP_060451950.1">
    <property type="nucleotide sequence ID" value="XM_060589305.1"/>
</dbReference>
<sequence length="157" mass="16786">MADRVLHGMGQEGGGERKVKESDDMYGVRMWLCLSLTESSRASELRPSPLISSPSSASSSATCKCPAGLPRALTTAPGSKSTRWLAGSLSTLNPLRSRSLDPVRIVDIHAVVHSLGSIAWFIQLNTRKVLGASGCDSVSIGTSWVLRHQVGLEEKVQ</sequence>
<keyword evidence="3" id="KW-1185">Reference proteome</keyword>
<feature type="region of interest" description="Disordered" evidence="1">
    <location>
        <begin position="1"/>
        <end position="20"/>
    </location>
</feature>
<dbReference type="Proteomes" id="UP001243989">
    <property type="component" value="Unassembled WGS sequence"/>
</dbReference>
<reference evidence="2" key="1">
    <citation type="submission" date="2021-06" db="EMBL/GenBank/DDBJ databases">
        <title>Comparative genomics, transcriptomics and evolutionary studies reveal genomic signatures of adaptation to plant cell wall in hemibiotrophic fungi.</title>
        <authorList>
            <consortium name="DOE Joint Genome Institute"/>
            <person name="Baroncelli R."/>
            <person name="Diaz J.F."/>
            <person name="Benocci T."/>
            <person name="Peng M."/>
            <person name="Battaglia E."/>
            <person name="Haridas S."/>
            <person name="Andreopoulos W."/>
            <person name="Labutti K."/>
            <person name="Pangilinan J."/>
            <person name="Floch G.L."/>
            <person name="Makela M.R."/>
            <person name="Henrissat B."/>
            <person name="Grigoriev I.V."/>
            <person name="Crouch J.A."/>
            <person name="De Vries R.P."/>
            <person name="Sukno S.A."/>
            <person name="Thon M.R."/>
        </authorList>
    </citation>
    <scope>NUCLEOTIDE SEQUENCE</scope>
    <source>
        <strain evidence="2">CBS 102054</strain>
    </source>
</reference>
<dbReference type="AlphaFoldDB" id="A0AAJ0EL44"/>
<evidence type="ECO:0000313" key="3">
    <source>
        <dbReference type="Proteomes" id="UP001243989"/>
    </source>
</evidence>
<dbReference type="GeneID" id="85474167"/>